<keyword evidence="2" id="KW-0540">Nuclease</keyword>
<dbReference type="Gene3D" id="3.90.1570.10">
    <property type="entry name" value="tt1808, chain A"/>
    <property type="match status" value="1"/>
</dbReference>
<reference evidence="2" key="1">
    <citation type="submission" date="2020-05" db="EMBL/GenBank/DDBJ databases">
        <authorList>
            <person name="Zhu T."/>
            <person name="Keshari N."/>
            <person name="Lu X."/>
        </authorList>
    </citation>
    <scope>NUCLEOTIDE SEQUENCE</scope>
    <source>
        <strain evidence="2">NK1-12</strain>
    </source>
</reference>
<dbReference type="InterPro" id="IPR012296">
    <property type="entry name" value="Nuclease_put_TT1808"/>
</dbReference>
<organism evidence="2">
    <name type="scientific">Leptolyngbya sp. NK1-12</name>
    <dbReference type="NCBI Taxonomy" id="2547451"/>
    <lineage>
        <taxon>Bacteria</taxon>
        <taxon>Bacillati</taxon>
        <taxon>Cyanobacteriota</taxon>
        <taxon>Cyanophyceae</taxon>
        <taxon>Leptolyngbyales</taxon>
        <taxon>Leptolyngbyaceae</taxon>
        <taxon>Leptolyngbya group</taxon>
        <taxon>Leptolyngbya</taxon>
    </lineage>
</organism>
<gene>
    <name evidence="2" type="ORF">HJG54_25865</name>
</gene>
<name>A0AA96WQ64_9CYAN</name>
<dbReference type="GO" id="GO:0004519">
    <property type="term" value="F:endonuclease activity"/>
    <property type="evidence" value="ECO:0007669"/>
    <property type="project" value="UniProtKB-KW"/>
</dbReference>
<dbReference type="InterPro" id="IPR011335">
    <property type="entry name" value="Restrct_endonuc-II-like"/>
</dbReference>
<proteinExistence type="predicted"/>
<sequence length="197" mass="22427">MTQTLKMTFEEYLNLEPGSLPAGRFEYVDGALQELPPESEPNDFVANYLMFVMASDGVIPLRLIRPHTCEVEVPVLQEDDPRTRIPNLVILRSEHLALTRRRLTITREMPPPLLIAEVVSPGSANEQRDYLRKRQQYEELGVLEYWLINPQQQTVTVLTLQNGVYQEVGQFRGKDAIRSATFPNLSLTAEQMLSAGE</sequence>
<dbReference type="InterPro" id="IPR008538">
    <property type="entry name" value="Uma2"/>
</dbReference>
<dbReference type="AlphaFoldDB" id="A0AA96WQ64"/>
<keyword evidence="2" id="KW-0255">Endonuclease</keyword>
<dbReference type="CDD" id="cd06260">
    <property type="entry name" value="DUF820-like"/>
    <property type="match status" value="1"/>
</dbReference>
<keyword evidence="2" id="KW-0378">Hydrolase</keyword>
<feature type="domain" description="Putative restriction endonuclease" evidence="1">
    <location>
        <begin position="9"/>
        <end position="189"/>
    </location>
</feature>
<dbReference type="EMBL" id="CP053586">
    <property type="protein sequence ID" value="WNZ26801.1"/>
    <property type="molecule type" value="Genomic_DNA"/>
</dbReference>
<accession>A0AA96WQ64</accession>
<evidence type="ECO:0000259" key="1">
    <source>
        <dbReference type="Pfam" id="PF05685"/>
    </source>
</evidence>
<dbReference type="PANTHER" id="PTHR34107">
    <property type="entry name" value="SLL0198 PROTEIN-RELATED"/>
    <property type="match status" value="1"/>
</dbReference>
<dbReference type="PANTHER" id="PTHR34107:SF2">
    <property type="entry name" value="SLL0888 PROTEIN"/>
    <property type="match status" value="1"/>
</dbReference>
<dbReference type="Pfam" id="PF05685">
    <property type="entry name" value="Uma2"/>
    <property type="match status" value="1"/>
</dbReference>
<protein>
    <submittedName>
        <fullName evidence="2">Uma2 family endonuclease</fullName>
    </submittedName>
</protein>
<dbReference type="SUPFAM" id="SSF52980">
    <property type="entry name" value="Restriction endonuclease-like"/>
    <property type="match status" value="1"/>
</dbReference>
<evidence type="ECO:0000313" key="2">
    <source>
        <dbReference type="EMBL" id="WNZ26801.1"/>
    </source>
</evidence>